<keyword evidence="1 2" id="KW-0175">Coiled coil</keyword>
<evidence type="ECO:0000313" key="3">
    <source>
        <dbReference type="EMBL" id="KAF4682655.1"/>
    </source>
</evidence>
<feature type="coiled-coil region" evidence="2">
    <location>
        <begin position="77"/>
        <end position="125"/>
    </location>
</feature>
<accession>A0A7J6NFI1</accession>
<feature type="non-terminal residue" evidence="3">
    <location>
        <position position="1"/>
    </location>
</feature>
<feature type="non-terminal residue" evidence="3">
    <location>
        <position position="132"/>
    </location>
</feature>
<dbReference type="GO" id="GO:0005856">
    <property type="term" value="C:cytoskeleton"/>
    <property type="evidence" value="ECO:0007669"/>
    <property type="project" value="TreeGrafter"/>
</dbReference>
<protein>
    <submittedName>
        <fullName evidence="3">Uncharacterized protein</fullName>
    </submittedName>
</protein>
<sequence>LEKDFQEVLAELMDDESLKEFRKQPVVDGSSRFSKASSFITYERLHDTLKQSHDSEKMLITKCRELSTEIVENAYKVQRALRQSQEDQATIKALKKEIEKAWKIIEESRDKEQTSRTTIEDLRAEVANMSKL</sequence>
<dbReference type="PANTHER" id="PTHR32083">
    <property type="entry name" value="CILIA AND FLAGELLA-ASSOCIATED PROTEIN 58-RELATED"/>
    <property type="match status" value="1"/>
</dbReference>
<gene>
    <name evidence="3" type="ORF">FOZ62_016403</name>
</gene>
<comment type="caution">
    <text evidence="3">The sequence shown here is derived from an EMBL/GenBank/DDBJ whole genome shotgun (WGS) entry which is preliminary data.</text>
</comment>
<name>A0A7J6NFI1_PEROL</name>
<dbReference type="Proteomes" id="UP000574390">
    <property type="component" value="Unassembled WGS sequence"/>
</dbReference>
<evidence type="ECO:0000256" key="2">
    <source>
        <dbReference type="SAM" id="Coils"/>
    </source>
</evidence>
<organism evidence="3 4">
    <name type="scientific">Perkinsus olseni</name>
    <name type="common">Perkinsus atlanticus</name>
    <dbReference type="NCBI Taxonomy" id="32597"/>
    <lineage>
        <taxon>Eukaryota</taxon>
        <taxon>Sar</taxon>
        <taxon>Alveolata</taxon>
        <taxon>Perkinsozoa</taxon>
        <taxon>Perkinsea</taxon>
        <taxon>Perkinsida</taxon>
        <taxon>Perkinsidae</taxon>
        <taxon>Perkinsus</taxon>
    </lineage>
</organism>
<dbReference type="AlphaFoldDB" id="A0A7J6NFI1"/>
<reference evidence="3 4" key="1">
    <citation type="submission" date="2020-04" db="EMBL/GenBank/DDBJ databases">
        <title>Perkinsus olseni comparative genomics.</title>
        <authorList>
            <person name="Bogema D.R."/>
        </authorList>
    </citation>
    <scope>NUCLEOTIDE SEQUENCE [LARGE SCALE GENOMIC DNA]</scope>
    <source>
        <strain evidence="3">ATCC PRA-205</strain>
    </source>
</reference>
<evidence type="ECO:0000256" key="1">
    <source>
        <dbReference type="ARBA" id="ARBA00023054"/>
    </source>
</evidence>
<proteinExistence type="predicted"/>
<evidence type="ECO:0000313" key="4">
    <source>
        <dbReference type="Proteomes" id="UP000574390"/>
    </source>
</evidence>
<dbReference type="PANTHER" id="PTHR32083:SF0">
    <property type="entry name" value="CILIA AND FLAGELLA-ASSOCIATED PROTEIN 58"/>
    <property type="match status" value="1"/>
</dbReference>
<dbReference type="EMBL" id="JABANM010037444">
    <property type="protein sequence ID" value="KAF4682655.1"/>
    <property type="molecule type" value="Genomic_DNA"/>
</dbReference>